<comment type="caution">
    <text evidence="2">The sequence shown here is derived from an EMBL/GenBank/DDBJ whole genome shotgun (WGS) entry which is preliminary data.</text>
</comment>
<dbReference type="EMBL" id="MLJW01004617">
    <property type="protein sequence ID" value="OIQ69632.1"/>
    <property type="molecule type" value="Genomic_DNA"/>
</dbReference>
<evidence type="ECO:0000256" key="1">
    <source>
        <dbReference type="SAM" id="MobiDB-lite"/>
    </source>
</evidence>
<organism evidence="2">
    <name type="scientific">mine drainage metagenome</name>
    <dbReference type="NCBI Taxonomy" id="410659"/>
    <lineage>
        <taxon>unclassified sequences</taxon>
        <taxon>metagenomes</taxon>
        <taxon>ecological metagenomes</taxon>
    </lineage>
</organism>
<gene>
    <name evidence="2" type="ORF">GALL_487650</name>
</gene>
<protein>
    <submittedName>
        <fullName evidence="2">Uncharacterized protein</fullName>
    </submittedName>
</protein>
<proteinExistence type="predicted"/>
<evidence type="ECO:0000313" key="2">
    <source>
        <dbReference type="EMBL" id="OIQ69632.1"/>
    </source>
</evidence>
<reference evidence="2" key="1">
    <citation type="submission" date="2016-10" db="EMBL/GenBank/DDBJ databases">
        <title>Sequence of Gallionella enrichment culture.</title>
        <authorList>
            <person name="Poehlein A."/>
            <person name="Muehling M."/>
            <person name="Daniel R."/>
        </authorList>
    </citation>
    <scope>NUCLEOTIDE SEQUENCE</scope>
</reference>
<feature type="region of interest" description="Disordered" evidence="1">
    <location>
        <begin position="19"/>
        <end position="38"/>
    </location>
</feature>
<dbReference type="AlphaFoldDB" id="A0A1J5PFS6"/>
<feature type="compositionally biased region" description="Basic and acidic residues" evidence="1">
    <location>
        <begin position="19"/>
        <end position="30"/>
    </location>
</feature>
<accession>A0A1J5PFS6</accession>
<name>A0A1J5PFS6_9ZZZZ</name>
<sequence length="345" mass="36609">MLADDAGDVIVNHHHLIDQPHPLRREHPDGGRAAANPHPRLGLAVNNRRAPRLHHNGCAAVDSQLDRFAIAEPHHCIASHAPFGFGATGQVIDPAKRQHLAAVFRGDDQPHRLARRAHHRPLCTKMAVGVDLHFDTTVGIDRFGHHGHDINAVNRAADDEGRRFVIGISRARPDGRDEQVVITNQRPLPVGFQERPDLPSRGDTAVEHGQRVAPHDAAPLVGITVTGAGLAVGYVAHHRAGIAADLVGARARAAGHHAFAGIGAGVVAVIAHRRASRIAARSRCGKAGNCNNRAPLAWRIALRIAGAVGISTCSPNPFAPNGPSGSGTSIRIERISGMSPMVGIR</sequence>